<evidence type="ECO:0000313" key="1">
    <source>
        <dbReference type="EMBL" id="CAA2978390.1"/>
    </source>
</evidence>
<protein>
    <submittedName>
        <fullName evidence="1">Uncharacterized protein</fullName>
    </submittedName>
</protein>
<gene>
    <name evidence="1" type="ORF">OLEA9_A064821</name>
</gene>
<dbReference type="Gramene" id="OE9A064821T1">
    <property type="protein sequence ID" value="OE9A064821C1"/>
    <property type="gene ID" value="OE9A064821"/>
</dbReference>
<accession>A0A8S0RFM2</accession>
<dbReference type="GO" id="GO:0004553">
    <property type="term" value="F:hydrolase activity, hydrolyzing O-glycosyl compounds"/>
    <property type="evidence" value="ECO:0007669"/>
    <property type="project" value="InterPro"/>
</dbReference>
<keyword evidence="2" id="KW-1185">Reference proteome</keyword>
<dbReference type="AlphaFoldDB" id="A0A8S0RFM2"/>
<dbReference type="Proteomes" id="UP000594638">
    <property type="component" value="Unassembled WGS sequence"/>
</dbReference>
<dbReference type="PANTHER" id="PTHR31490">
    <property type="entry name" value="GLYCOSYL HYDROLASE"/>
    <property type="match status" value="1"/>
</dbReference>
<evidence type="ECO:0000313" key="2">
    <source>
        <dbReference type="Proteomes" id="UP000594638"/>
    </source>
</evidence>
<dbReference type="OrthoDB" id="1884734at2759"/>
<dbReference type="InterPro" id="IPR044846">
    <property type="entry name" value="GH10"/>
</dbReference>
<organism evidence="1 2">
    <name type="scientific">Olea europaea subsp. europaea</name>
    <dbReference type="NCBI Taxonomy" id="158383"/>
    <lineage>
        <taxon>Eukaryota</taxon>
        <taxon>Viridiplantae</taxon>
        <taxon>Streptophyta</taxon>
        <taxon>Embryophyta</taxon>
        <taxon>Tracheophyta</taxon>
        <taxon>Spermatophyta</taxon>
        <taxon>Magnoliopsida</taxon>
        <taxon>eudicotyledons</taxon>
        <taxon>Gunneridae</taxon>
        <taxon>Pentapetalae</taxon>
        <taxon>asterids</taxon>
        <taxon>lamiids</taxon>
        <taxon>Lamiales</taxon>
        <taxon>Oleaceae</taxon>
        <taxon>Oleeae</taxon>
        <taxon>Olea</taxon>
    </lineage>
</organism>
<name>A0A8S0RFM2_OLEEU</name>
<reference evidence="1 2" key="1">
    <citation type="submission" date="2019-12" db="EMBL/GenBank/DDBJ databases">
        <authorList>
            <person name="Alioto T."/>
            <person name="Alioto T."/>
            <person name="Gomez Garrido J."/>
        </authorList>
    </citation>
    <scope>NUCLEOTIDE SEQUENCE [LARGE SCALE GENOMIC DNA]</scope>
</reference>
<comment type="caution">
    <text evidence="1">The sequence shown here is derived from an EMBL/GenBank/DDBJ whole genome shotgun (WGS) entry which is preliminary data.</text>
</comment>
<dbReference type="Gene3D" id="2.60.120.260">
    <property type="entry name" value="Galactose-binding domain-like"/>
    <property type="match status" value="1"/>
</dbReference>
<dbReference type="PANTHER" id="PTHR31490:SF80">
    <property type="entry name" value="ENDO-1,4-BETA-XYLANASE A-LIKE ISOFORM X1"/>
    <property type="match status" value="1"/>
</dbReference>
<proteinExistence type="predicted"/>
<dbReference type="EMBL" id="CACTIH010003618">
    <property type="protein sequence ID" value="CAA2978390.1"/>
    <property type="molecule type" value="Genomic_DNA"/>
</dbReference>
<dbReference type="GO" id="GO:0005975">
    <property type="term" value="P:carbohydrate metabolic process"/>
    <property type="evidence" value="ECO:0007669"/>
    <property type="project" value="InterPro"/>
</dbReference>
<sequence length="99" mass="11418">MDEKSIVVGSVMSKSGCWSLLKGGFTVDQYMKAQLYFLSNNTYVRLWLDNVSLKSFAKGQWSKQQEKSTLEVRNCMYALLFIDRSLLYVQCCYFISPST</sequence>